<accession>A0A0B6RTX9</accession>
<dbReference type="Gene3D" id="2.60.120.10">
    <property type="entry name" value="Jelly Rolls"/>
    <property type="match status" value="1"/>
</dbReference>
<dbReference type="SUPFAM" id="SSF51182">
    <property type="entry name" value="RmlC-like cupins"/>
    <property type="match status" value="1"/>
</dbReference>
<dbReference type="InterPro" id="IPR013096">
    <property type="entry name" value="Cupin_2"/>
</dbReference>
<evidence type="ECO:0000313" key="3">
    <source>
        <dbReference type="Proteomes" id="UP000031838"/>
    </source>
</evidence>
<dbReference type="KEGG" id="bgp:BGL_1c11020"/>
<protein>
    <recommendedName>
        <fullName evidence="1">Cupin type-2 domain-containing protein</fullName>
    </recommendedName>
</protein>
<dbReference type="EMBL" id="CP002580">
    <property type="protein sequence ID" value="AJK45624.1"/>
    <property type="molecule type" value="Genomic_DNA"/>
</dbReference>
<dbReference type="HOGENOM" id="CLU_103066_3_0_4"/>
<dbReference type="OrthoDB" id="122936at2"/>
<sequence>MSAFGKIVVSPKQENKVIRVLDTVDITIRMSRKATGGRFAIFEECVPPGYGVPFHLHKNEDEMFYIVEGKYQIWCDKQTLIAEPGDTVLLPRNVPHSFYNAGDTVSKTINTYLPGGFDEFVEVLSTMGNDIDLTNLGELGVKYGISYTSHAPWEDKAA</sequence>
<proteinExistence type="predicted"/>
<evidence type="ECO:0000259" key="1">
    <source>
        <dbReference type="Pfam" id="PF07883"/>
    </source>
</evidence>
<reference evidence="3" key="1">
    <citation type="submission" date="2011-03" db="EMBL/GenBank/DDBJ databases">
        <authorList>
            <person name="Voget S."/>
            <person name="Streit W.R."/>
            <person name="Jaeger K.E."/>
            <person name="Daniel R."/>
        </authorList>
    </citation>
    <scope>NUCLEOTIDE SEQUENCE [LARGE SCALE GENOMIC DNA]</scope>
    <source>
        <strain evidence="3">PG1</strain>
    </source>
</reference>
<dbReference type="AlphaFoldDB" id="A0A0B6RTX9"/>
<evidence type="ECO:0000313" key="2">
    <source>
        <dbReference type="EMBL" id="AJK45624.1"/>
    </source>
</evidence>
<dbReference type="PANTHER" id="PTHR36440:SF1">
    <property type="entry name" value="PUTATIVE (AFU_ORTHOLOGUE AFUA_8G07350)-RELATED"/>
    <property type="match status" value="1"/>
</dbReference>
<dbReference type="InterPro" id="IPR014710">
    <property type="entry name" value="RmlC-like_jellyroll"/>
</dbReference>
<dbReference type="RefSeq" id="WP_042624319.1">
    <property type="nucleotide sequence ID" value="NZ_BSTO01000017.1"/>
</dbReference>
<dbReference type="InterPro" id="IPR011051">
    <property type="entry name" value="RmlC_Cupin_sf"/>
</dbReference>
<keyword evidence="3" id="KW-1185">Reference proteome</keyword>
<dbReference type="Proteomes" id="UP000031838">
    <property type="component" value="Chromosome 1"/>
</dbReference>
<dbReference type="Pfam" id="PF07883">
    <property type="entry name" value="Cupin_2"/>
    <property type="match status" value="1"/>
</dbReference>
<gene>
    <name evidence="2" type="ORF">BGL_1c11020</name>
</gene>
<dbReference type="KEGG" id="bpla:bpln_1g10560"/>
<reference evidence="2 3" key="2">
    <citation type="journal article" date="2016" name="Appl. Microbiol. Biotechnol.">
        <title>Mutations improving production and secretion of extracellular lipase by Burkholderia glumae PG1.</title>
        <authorList>
            <person name="Knapp A."/>
            <person name="Voget S."/>
            <person name="Gao R."/>
            <person name="Zaburannyi N."/>
            <person name="Krysciak D."/>
            <person name="Breuer M."/>
            <person name="Hauer B."/>
            <person name="Streit W.R."/>
            <person name="Muller R."/>
            <person name="Daniel R."/>
            <person name="Jaeger K.E."/>
        </authorList>
    </citation>
    <scope>NUCLEOTIDE SEQUENCE [LARGE SCALE GENOMIC DNA]</scope>
    <source>
        <strain evidence="2 3">PG1</strain>
    </source>
</reference>
<dbReference type="InterPro" id="IPR053146">
    <property type="entry name" value="QDO-like"/>
</dbReference>
<name>A0A0B6RTX9_BURPL</name>
<feature type="domain" description="Cupin type-2" evidence="1">
    <location>
        <begin position="43"/>
        <end position="107"/>
    </location>
</feature>
<dbReference type="PANTHER" id="PTHR36440">
    <property type="entry name" value="PUTATIVE (AFU_ORTHOLOGUE AFUA_8G07350)-RELATED"/>
    <property type="match status" value="1"/>
</dbReference>
<organism evidence="2 3">
    <name type="scientific">Burkholderia plantarii</name>
    <dbReference type="NCBI Taxonomy" id="41899"/>
    <lineage>
        <taxon>Bacteria</taxon>
        <taxon>Pseudomonadati</taxon>
        <taxon>Pseudomonadota</taxon>
        <taxon>Betaproteobacteria</taxon>
        <taxon>Burkholderiales</taxon>
        <taxon>Burkholderiaceae</taxon>
        <taxon>Burkholderia</taxon>
    </lineage>
</organism>